<protein>
    <submittedName>
        <fullName evidence="1">Uncharacterized protein</fullName>
    </submittedName>
</protein>
<dbReference type="KEGG" id="ccot:CCAX7_001510"/>
<dbReference type="Gene3D" id="3.40.30.10">
    <property type="entry name" value="Glutaredoxin"/>
    <property type="match status" value="1"/>
</dbReference>
<name>A0A402CRM9_9BACT</name>
<reference evidence="1 2" key="1">
    <citation type="journal article" date="2019" name="Int. J. Syst. Evol. Microbiol.">
        <title>Capsulimonas corticalis gen. nov., sp. nov., an aerobic capsulated bacterium, of a novel bacterial order, Capsulimonadales ord. nov., of the class Armatimonadia of the phylum Armatimonadetes.</title>
        <authorList>
            <person name="Li J."/>
            <person name="Kudo C."/>
            <person name="Tonouchi A."/>
        </authorList>
    </citation>
    <scope>NUCLEOTIDE SEQUENCE [LARGE SCALE GENOMIC DNA]</scope>
    <source>
        <strain evidence="1 2">AX-7</strain>
    </source>
</reference>
<sequence length="206" mass="21968">MSIEPLSEIYVNSTVKFMNAPCFSSILTMIGLAAMAATAPSAPVPVDLAGARCPIPSPRAKATVLFFVAHDCPIANAYAPEINRIVGGYSPKQMAFRVVYVETDAGDGVLKKHAKDYGFRCPEVHDSGHRLVTLTGAATTPEAVVLSASGKVLYRGRIDDQYAGFGLRRNAPKHRDLRNALDSIAQGRPVSIARTPVLGCAIPPLH</sequence>
<dbReference type="GO" id="GO:0016209">
    <property type="term" value="F:antioxidant activity"/>
    <property type="evidence" value="ECO:0007669"/>
    <property type="project" value="InterPro"/>
</dbReference>
<dbReference type="PANTHER" id="PTHR43640">
    <property type="entry name" value="OS07G0260300 PROTEIN"/>
    <property type="match status" value="1"/>
</dbReference>
<accession>A0A402CRM9</accession>
<dbReference type="Proteomes" id="UP000287394">
    <property type="component" value="Chromosome"/>
</dbReference>
<evidence type="ECO:0000313" key="2">
    <source>
        <dbReference type="Proteomes" id="UP000287394"/>
    </source>
</evidence>
<dbReference type="AlphaFoldDB" id="A0A402CRM9"/>
<proteinExistence type="predicted"/>
<dbReference type="InterPro" id="IPR047262">
    <property type="entry name" value="PRX-like1"/>
</dbReference>
<dbReference type="InterPro" id="IPR036249">
    <property type="entry name" value="Thioredoxin-like_sf"/>
</dbReference>
<keyword evidence="2" id="KW-1185">Reference proteome</keyword>
<dbReference type="InterPro" id="IPR013766">
    <property type="entry name" value="Thioredoxin_domain"/>
</dbReference>
<organism evidence="1 2">
    <name type="scientific">Capsulimonas corticalis</name>
    <dbReference type="NCBI Taxonomy" id="2219043"/>
    <lineage>
        <taxon>Bacteria</taxon>
        <taxon>Bacillati</taxon>
        <taxon>Armatimonadota</taxon>
        <taxon>Armatimonadia</taxon>
        <taxon>Capsulimonadales</taxon>
        <taxon>Capsulimonadaceae</taxon>
        <taxon>Capsulimonas</taxon>
    </lineage>
</organism>
<dbReference type="EMBL" id="AP025739">
    <property type="protein sequence ID" value="BDI28100.1"/>
    <property type="molecule type" value="Genomic_DNA"/>
</dbReference>
<dbReference type="Pfam" id="PF00578">
    <property type="entry name" value="AhpC-TSA"/>
    <property type="match status" value="1"/>
</dbReference>
<dbReference type="SUPFAM" id="SSF52833">
    <property type="entry name" value="Thioredoxin-like"/>
    <property type="match status" value="1"/>
</dbReference>
<evidence type="ECO:0000313" key="1">
    <source>
        <dbReference type="EMBL" id="BDI28100.1"/>
    </source>
</evidence>
<dbReference type="InterPro" id="IPR000866">
    <property type="entry name" value="AhpC/TSA"/>
</dbReference>
<dbReference type="PROSITE" id="PS51352">
    <property type="entry name" value="THIOREDOXIN_2"/>
    <property type="match status" value="1"/>
</dbReference>
<gene>
    <name evidence="1" type="ORF">CCAX7_001510</name>
</gene>
<dbReference type="GO" id="GO:0016491">
    <property type="term" value="F:oxidoreductase activity"/>
    <property type="evidence" value="ECO:0007669"/>
    <property type="project" value="InterPro"/>
</dbReference>
<dbReference type="PANTHER" id="PTHR43640:SF1">
    <property type="entry name" value="THIOREDOXIN-DEPENDENT PEROXIREDOXIN"/>
    <property type="match status" value="1"/>
</dbReference>